<organism evidence="6 7">
    <name type="scientific">Artemia franciscana</name>
    <name type="common">Brine shrimp</name>
    <name type="synonym">Artemia sanfranciscana</name>
    <dbReference type="NCBI Taxonomy" id="6661"/>
    <lineage>
        <taxon>Eukaryota</taxon>
        <taxon>Metazoa</taxon>
        <taxon>Ecdysozoa</taxon>
        <taxon>Arthropoda</taxon>
        <taxon>Crustacea</taxon>
        <taxon>Branchiopoda</taxon>
        <taxon>Anostraca</taxon>
        <taxon>Artemiidae</taxon>
        <taxon>Artemia</taxon>
    </lineage>
</organism>
<keyword evidence="4" id="KW-0808">Transferase</keyword>
<evidence type="ECO:0000256" key="4">
    <source>
        <dbReference type="RuleBase" id="RU000304"/>
    </source>
</evidence>
<dbReference type="GO" id="GO:0005524">
    <property type="term" value="F:ATP binding"/>
    <property type="evidence" value="ECO:0007669"/>
    <property type="project" value="UniProtKB-UniRule"/>
</dbReference>
<accession>A0AA88L8F1</accession>
<dbReference type="SMART" id="SM00220">
    <property type="entry name" value="S_TKc"/>
    <property type="match status" value="1"/>
</dbReference>
<reference evidence="6" key="1">
    <citation type="submission" date="2023-07" db="EMBL/GenBank/DDBJ databases">
        <title>Chromosome-level genome assembly of Artemia franciscana.</title>
        <authorList>
            <person name="Jo E."/>
        </authorList>
    </citation>
    <scope>NUCLEOTIDE SEQUENCE</scope>
    <source>
        <tissue evidence="6">Whole body</tissue>
    </source>
</reference>
<dbReference type="AlphaFoldDB" id="A0AA88L8F1"/>
<sequence>MGTLSRRNSSIHRVREFPLRQVELEDEYDVIQTIGAGWFAKVYLSEHKKTRQEIVLKALQKDTTSRKDFFRELHYSYFFSPHPNVIDTYDVAFETRTHYIFAQEYAPLGDLTSNIGENGLGEINSKRVLCQIASALDFVHSKDMAHRDLKMDNILVFRTDFTLVKLCDFGSMKKVGAQVARKNELLTYCPPEVATLPFNVGYFVHTSHDIWQFGILIFVCLTGSLPWQKADQSNDRRYSSFFDWQQRKTNKIPTPFKDFSSRLQRFFRKVFEPDDTRRTTIKEFHKYYEDKWLTKHRASYSSLGVYDASATLTPDGMSVNFSIMSVHSCLEEKNKLLRTLTQFGIETTVDHTAKKERIREWIRANECRRKNFPGPMSSVQKDLQ</sequence>
<evidence type="ECO:0000256" key="1">
    <source>
        <dbReference type="ARBA" id="ARBA00022741"/>
    </source>
</evidence>
<name>A0AA88L8F1_ARTSF</name>
<keyword evidence="4" id="KW-0723">Serine/threonine-protein kinase</keyword>
<dbReference type="PANTHER" id="PTHR24359:SF1">
    <property type="entry name" value="INHIBITOR OF NUCLEAR FACTOR KAPPA-B KINASE EPSILON SUBUNIT HOMOLOG 1-RELATED"/>
    <property type="match status" value="1"/>
</dbReference>
<comment type="similarity">
    <text evidence="4">Belongs to the protein kinase superfamily.</text>
</comment>
<evidence type="ECO:0000256" key="3">
    <source>
        <dbReference type="PROSITE-ProRule" id="PRU10141"/>
    </source>
</evidence>
<dbReference type="InterPro" id="IPR000719">
    <property type="entry name" value="Prot_kinase_dom"/>
</dbReference>
<dbReference type="InterPro" id="IPR008271">
    <property type="entry name" value="Ser/Thr_kinase_AS"/>
</dbReference>
<evidence type="ECO:0000313" key="6">
    <source>
        <dbReference type="EMBL" id="KAK2716669.1"/>
    </source>
</evidence>
<dbReference type="PROSITE" id="PS00108">
    <property type="entry name" value="PROTEIN_KINASE_ST"/>
    <property type="match status" value="1"/>
</dbReference>
<dbReference type="Pfam" id="PF00069">
    <property type="entry name" value="Pkinase"/>
    <property type="match status" value="1"/>
</dbReference>
<keyword evidence="1 3" id="KW-0547">Nucleotide-binding</keyword>
<proteinExistence type="inferred from homology"/>
<dbReference type="SUPFAM" id="SSF56112">
    <property type="entry name" value="Protein kinase-like (PK-like)"/>
    <property type="match status" value="1"/>
</dbReference>
<comment type="caution">
    <text evidence="6">The sequence shown here is derived from an EMBL/GenBank/DDBJ whole genome shotgun (WGS) entry which is preliminary data.</text>
</comment>
<evidence type="ECO:0000256" key="2">
    <source>
        <dbReference type="ARBA" id="ARBA00022840"/>
    </source>
</evidence>
<gene>
    <name evidence="6" type="ORF">QYM36_006973</name>
</gene>
<feature type="domain" description="Protein kinase" evidence="5">
    <location>
        <begin position="28"/>
        <end position="288"/>
    </location>
</feature>
<dbReference type="PROSITE" id="PS50011">
    <property type="entry name" value="PROTEIN_KINASE_DOM"/>
    <property type="match status" value="1"/>
</dbReference>
<dbReference type="EMBL" id="JAVRJZ010000011">
    <property type="protein sequence ID" value="KAK2716669.1"/>
    <property type="molecule type" value="Genomic_DNA"/>
</dbReference>
<evidence type="ECO:0000259" key="5">
    <source>
        <dbReference type="PROSITE" id="PS50011"/>
    </source>
</evidence>
<feature type="binding site" evidence="3">
    <location>
        <position position="57"/>
    </location>
    <ligand>
        <name>ATP</name>
        <dbReference type="ChEBI" id="CHEBI:30616"/>
    </ligand>
</feature>
<keyword evidence="4" id="KW-0418">Kinase</keyword>
<evidence type="ECO:0000313" key="7">
    <source>
        <dbReference type="Proteomes" id="UP001187531"/>
    </source>
</evidence>
<dbReference type="InterPro" id="IPR017441">
    <property type="entry name" value="Protein_kinase_ATP_BS"/>
</dbReference>
<keyword evidence="7" id="KW-1185">Reference proteome</keyword>
<dbReference type="GO" id="GO:0004674">
    <property type="term" value="F:protein serine/threonine kinase activity"/>
    <property type="evidence" value="ECO:0007669"/>
    <property type="project" value="UniProtKB-KW"/>
</dbReference>
<keyword evidence="2 3" id="KW-0067">ATP-binding</keyword>
<dbReference type="PANTHER" id="PTHR24359">
    <property type="entry name" value="SERINE/THREONINE-PROTEIN KINASE SBK1"/>
    <property type="match status" value="1"/>
</dbReference>
<protein>
    <recommendedName>
        <fullName evidence="5">Protein kinase domain-containing protein</fullName>
    </recommendedName>
</protein>
<dbReference type="Proteomes" id="UP001187531">
    <property type="component" value="Unassembled WGS sequence"/>
</dbReference>
<dbReference type="Gene3D" id="1.10.510.10">
    <property type="entry name" value="Transferase(Phosphotransferase) domain 1"/>
    <property type="match status" value="1"/>
</dbReference>
<dbReference type="InterPro" id="IPR011009">
    <property type="entry name" value="Kinase-like_dom_sf"/>
</dbReference>
<dbReference type="PROSITE" id="PS00107">
    <property type="entry name" value="PROTEIN_KINASE_ATP"/>
    <property type="match status" value="1"/>
</dbReference>